<dbReference type="Proteomes" id="UP000271162">
    <property type="component" value="Unassembled WGS sequence"/>
</dbReference>
<name>A0A0N4XQU7_NIPBR</name>
<proteinExistence type="predicted"/>
<reference evidence="3" key="1">
    <citation type="submission" date="2017-02" db="UniProtKB">
        <authorList>
            <consortium name="WormBaseParasite"/>
        </authorList>
    </citation>
    <scope>IDENTIFICATION</scope>
</reference>
<protein>
    <submittedName>
        <fullName evidence="1 3">Uncharacterized protein</fullName>
    </submittedName>
</protein>
<dbReference type="AlphaFoldDB" id="A0A0N4XQU7"/>
<keyword evidence="2" id="KW-1185">Reference proteome</keyword>
<gene>
    <name evidence="1" type="ORF">NBR_LOCUS4900</name>
</gene>
<sequence>MAATVSPEAKSMKKFLTSNLSGMVCTVRNLGSWCLPGDSEGDKYFKFAFPLYKYSTKLDVKIDGMADKRQPFCVECPSPDTNLAEIIVFVISSSTGAERSRERIDLTDGDSSLRINRTLSRSSDIVCRTKPFTAAERMAKDVGSELKVSLACA</sequence>
<accession>A0A0N4XQU7</accession>
<reference evidence="1 2" key="2">
    <citation type="submission" date="2018-11" db="EMBL/GenBank/DDBJ databases">
        <authorList>
            <consortium name="Pathogen Informatics"/>
        </authorList>
    </citation>
    <scope>NUCLEOTIDE SEQUENCE [LARGE SCALE GENOMIC DNA]</scope>
</reference>
<evidence type="ECO:0000313" key="2">
    <source>
        <dbReference type="Proteomes" id="UP000271162"/>
    </source>
</evidence>
<dbReference type="EMBL" id="UYSL01010247">
    <property type="protein sequence ID" value="VDL68489.1"/>
    <property type="molecule type" value="Genomic_DNA"/>
</dbReference>
<dbReference type="WBParaSite" id="NBR_0000489901-mRNA-1">
    <property type="protein sequence ID" value="NBR_0000489901-mRNA-1"/>
    <property type="gene ID" value="NBR_0000489901"/>
</dbReference>
<organism evidence="3">
    <name type="scientific">Nippostrongylus brasiliensis</name>
    <name type="common">Rat hookworm</name>
    <dbReference type="NCBI Taxonomy" id="27835"/>
    <lineage>
        <taxon>Eukaryota</taxon>
        <taxon>Metazoa</taxon>
        <taxon>Ecdysozoa</taxon>
        <taxon>Nematoda</taxon>
        <taxon>Chromadorea</taxon>
        <taxon>Rhabditida</taxon>
        <taxon>Rhabditina</taxon>
        <taxon>Rhabditomorpha</taxon>
        <taxon>Strongyloidea</taxon>
        <taxon>Heligmosomidae</taxon>
        <taxon>Nippostrongylus</taxon>
    </lineage>
</organism>
<evidence type="ECO:0000313" key="1">
    <source>
        <dbReference type="EMBL" id="VDL68489.1"/>
    </source>
</evidence>
<evidence type="ECO:0000313" key="3">
    <source>
        <dbReference type="WBParaSite" id="NBR_0000489901-mRNA-1"/>
    </source>
</evidence>